<dbReference type="KEGG" id="vcop:MM50RIKEN_01260"/>
<evidence type="ECO:0000256" key="2">
    <source>
        <dbReference type="ARBA" id="ARBA00022679"/>
    </source>
</evidence>
<dbReference type="Pfam" id="PF17102">
    <property type="entry name" value="Stealth_CR3"/>
    <property type="match status" value="1"/>
</dbReference>
<dbReference type="EMBL" id="AP023418">
    <property type="protein sequence ID" value="BCK80363.1"/>
    <property type="molecule type" value="Genomic_DNA"/>
</dbReference>
<evidence type="ECO:0000313" key="7">
    <source>
        <dbReference type="EMBL" id="BCK80363.1"/>
    </source>
</evidence>
<dbReference type="InterPro" id="IPR031358">
    <property type="entry name" value="Stealth_CR1"/>
</dbReference>
<keyword evidence="3" id="KW-0270">Exopolysaccharide synthesis</keyword>
<dbReference type="InterPro" id="IPR047141">
    <property type="entry name" value="Stealth"/>
</dbReference>
<dbReference type="AlphaFoldDB" id="A0A810Q6U9"/>
<dbReference type="PANTHER" id="PTHR24045">
    <property type="match status" value="1"/>
</dbReference>
<keyword evidence="2 7" id="KW-0808">Transferase</keyword>
<dbReference type="GO" id="GO:0016772">
    <property type="term" value="F:transferase activity, transferring phosphorus-containing groups"/>
    <property type="evidence" value="ECO:0007669"/>
    <property type="project" value="InterPro"/>
</dbReference>
<dbReference type="InterPro" id="IPR031357">
    <property type="entry name" value="Stealth_CR3"/>
</dbReference>
<name>A0A810Q6U9_9FIRM</name>
<dbReference type="Pfam" id="PF11380">
    <property type="entry name" value="Stealth_CR2"/>
    <property type="match status" value="1"/>
</dbReference>
<keyword evidence="8" id="KW-1185">Reference proteome</keyword>
<evidence type="ECO:0000256" key="3">
    <source>
        <dbReference type="ARBA" id="ARBA00023169"/>
    </source>
</evidence>
<dbReference type="Pfam" id="PF17101">
    <property type="entry name" value="Stealth_CR1"/>
    <property type="match status" value="1"/>
</dbReference>
<feature type="domain" description="Stealth protein CR1 conserved region 1" evidence="5">
    <location>
        <begin position="7"/>
        <end position="32"/>
    </location>
</feature>
<dbReference type="Proteomes" id="UP000681035">
    <property type="component" value="Chromosome"/>
</dbReference>
<sequence length="335" mass="39677">MSTTEHPIDIVIPWVDGSDPVWQADHAKYRAAKSADNHPARYREWGLFRYWFRGIEQNAPWVRKVHLLTYGHLPAWLEPDHPKLHIVNHRDFIPEEYLPTFSSHTIELNMHRIPDLAEHFLYFNDDVYLMKPSRPEDFFRDGLPCDTAVMGVIKNNDTANFMPYIMLNMMALVNMSFDKRSVIRQNFGKWFYPGYGKGLLYNLYLLPWGDFTGFRNYHSCVSFCKSTLEEVWDRFPEVLDATCRHKFRDRADVNQYLFRYWQLASGRFAPKKPDSTYLTIGKQSESEVERLLRGGKYRVVCVNDDPMDFDFDTERQQLVDIFQRAFPRPSAFERS</sequence>
<gene>
    <name evidence="7" type="primary">cpsY</name>
    <name evidence="7" type="ORF">MM50RIKEN_01260</name>
</gene>
<dbReference type="RefSeq" id="WP_213541330.1">
    <property type="nucleotide sequence ID" value="NZ_AP023418.1"/>
</dbReference>
<dbReference type="InterPro" id="IPR021520">
    <property type="entry name" value="Stealth_CR2"/>
</dbReference>
<proteinExistence type="inferred from homology"/>
<organism evidence="7 8">
    <name type="scientific">Vescimonas coprocola</name>
    <dbReference type="NCBI Taxonomy" id="2714355"/>
    <lineage>
        <taxon>Bacteria</taxon>
        <taxon>Bacillati</taxon>
        <taxon>Bacillota</taxon>
        <taxon>Clostridia</taxon>
        <taxon>Eubacteriales</taxon>
        <taxon>Oscillospiraceae</taxon>
        <taxon>Vescimonas</taxon>
    </lineage>
</organism>
<reference evidence="7" key="1">
    <citation type="submission" date="2020-09" db="EMBL/GenBank/DDBJ databases">
        <title>New species isolated from human feces.</title>
        <authorList>
            <person name="Kitahara M."/>
            <person name="Shigeno Y."/>
            <person name="Shime M."/>
            <person name="Matsumoto Y."/>
            <person name="Nakamura S."/>
            <person name="Motooka D."/>
            <person name="Fukuoka S."/>
            <person name="Nishikawa H."/>
            <person name="Benno Y."/>
        </authorList>
    </citation>
    <scope>NUCLEOTIDE SEQUENCE</scope>
    <source>
        <strain evidence="7">MM50</strain>
    </source>
</reference>
<protein>
    <submittedName>
        <fullName evidence="7">Glycosyl transferase</fullName>
    </submittedName>
</protein>
<evidence type="ECO:0000259" key="5">
    <source>
        <dbReference type="Pfam" id="PF17101"/>
    </source>
</evidence>
<evidence type="ECO:0000259" key="6">
    <source>
        <dbReference type="Pfam" id="PF17102"/>
    </source>
</evidence>
<dbReference type="PANTHER" id="PTHR24045:SF0">
    <property type="entry name" value="N-ACETYLGLUCOSAMINE-1-PHOSPHOTRANSFERASE SUBUNITS ALPHA_BETA"/>
    <property type="match status" value="1"/>
</dbReference>
<comment type="similarity">
    <text evidence="1">Belongs to the stealth family.</text>
</comment>
<evidence type="ECO:0000259" key="4">
    <source>
        <dbReference type="Pfam" id="PF11380"/>
    </source>
</evidence>
<feature type="domain" description="Stealth protein CR2 conserved region 2" evidence="4">
    <location>
        <begin position="41"/>
        <end position="140"/>
    </location>
</feature>
<dbReference type="GO" id="GO:0000271">
    <property type="term" value="P:polysaccharide biosynthetic process"/>
    <property type="evidence" value="ECO:0007669"/>
    <property type="project" value="UniProtKB-KW"/>
</dbReference>
<feature type="domain" description="Stealth protein CR3 conserved region 3" evidence="6">
    <location>
        <begin position="218"/>
        <end position="254"/>
    </location>
</feature>
<evidence type="ECO:0000256" key="1">
    <source>
        <dbReference type="ARBA" id="ARBA00007583"/>
    </source>
</evidence>
<evidence type="ECO:0000313" key="8">
    <source>
        <dbReference type="Proteomes" id="UP000681035"/>
    </source>
</evidence>
<accession>A0A810Q6U9</accession>